<dbReference type="NCBIfam" id="TIGR01509">
    <property type="entry name" value="HAD-SF-IA-v3"/>
    <property type="match status" value="1"/>
</dbReference>
<dbReference type="EC" id="3.1.3.96" evidence="7"/>
<dbReference type="InterPro" id="IPR036412">
    <property type="entry name" value="HAD-like_sf"/>
</dbReference>
<dbReference type="GO" id="GO:0046872">
    <property type="term" value="F:metal ion binding"/>
    <property type="evidence" value="ECO:0007669"/>
    <property type="project" value="UniProtKB-KW"/>
</dbReference>
<protein>
    <recommendedName>
        <fullName evidence="7">pseudouridine 5'-phosphatase</fullName>
        <ecNumber evidence="7">3.1.3.96</ecNumber>
    </recommendedName>
    <alternativeName>
        <fullName evidence="8">Pseudouridine-5'-monophosphatase</fullName>
    </alternativeName>
</protein>
<dbReference type="AlphaFoldDB" id="A0AA39FLZ4"/>
<dbReference type="Proteomes" id="UP001168990">
    <property type="component" value="Unassembled WGS sequence"/>
</dbReference>
<dbReference type="FunFam" id="3.40.50.1000:FF:000055">
    <property type="entry name" value="Haloacid dehalogenase-like hydrolase family protein"/>
    <property type="match status" value="1"/>
</dbReference>
<evidence type="ECO:0000256" key="1">
    <source>
        <dbReference type="ARBA" id="ARBA00001946"/>
    </source>
</evidence>
<dbReference type="Pfam" id="PF00702">
    <property type="entry name" value="Hydrolase"/>
    <property type="match status" value="1"/>
</dbReference>
<comment type="cofactor">
    <cofactor evidence="1">
        <name>Mg(2+)</name>
        <dbReference type="ChEBI" id="CHEBI:18420"/>
    </cofactor>
</comment>
<keyword evidence="3" id="KW-0479">Metal-binding</keyword>
<comment type="similarity">
    <text evidence="2">Belongs to the HAD-like hydrolase superfamily. CbbY/CbbZ/Gph/YieH family.</text>
</comment>
<reference evidence="9" key="2">
    <citation type="submission" date="2023-03" db="EMBL/GenBank/DDBJ databases">
        <authorList>
            <person name="Inwood S.N."/>
            <person name="Skelly J.G."/>
            <person name="Guhlin J."/>
            <person name="Harrop T.W.R."/>
            <person name="Goldson S.G."/>
            <person name="Dearden P.K."/>
        </authorList>
    </citation>
    <scope>NUCLEOTIDE SEQUENCE</scope>
    <source>
        <strain evidence="9">Irish</strain>
        <tissue evidence="9">Whole body</tissue>
    </source>
</reference>
<dbReference type="Gene3D" id="3.40.50.1000">
    <property type="entry name" value="HAD superfamily/HAD-like"/>
    <property type="match status" value="1"/>
</dbReference>
<gene>
    <name evidence="9" type="ORF">PV328_005150</name>
</gene>
<reference evidence="9" key="1">
    <citation type="journal article" date="2023" name="bioRxiv">
        <title>Scaffold-level genome assemblies of two parasitoid biocontrol wasps reveal the parthenogenesis mechanism and an associated novel virus.</title>
        <authorList>
            <person name="Inwood S."/>
            <person name="Skelly J."/>
            <person name="Guhlin J."/>
            <person name="Harrop T."/>
            <person name="Goldson S."/>
            <person name="Dearden P."/>
        </authorList>
    </citation>
    <scope>NUCLEOTIDE SEQUENCE</scope>
    <source>
        <strain evidence="9">Irish</strain>
        <tissue evidence="9">Whole body</tissue>
    </source>
</reference>
<accession>A0AA39FLZ4</accession>
<name>A0AA39FLZ4_9HYME</name>
<dbReference type="Gene3D" id="1.10.150.240">
    <property type="entry name" value="Putative phosphatase, domain 2"/>
    <property type="match status" value="1"/>
</dbReference>
<evidence type="ECO:0000313" key="10">
    <source>
        <dbReference type="Proteomes" id="UP001168990"/>
    </source>
</evidence>
<dbReference type="PANTHER" id="PTHR18901:SF38">
    <property type="entry name" value="PSEUDOURIDINE-5'-PHOSPHATASE"/>
    <property type="match status" value="1"/>
</dbReference>
<dbReference type="EMBL" id="JAQQBS010000002">
    <property type="protein sequence ID" value="KAK0171739.1"/>
    <property type="molecule type" value="Genomic_DNA"/>
</dbReference>
<dbReference type="PANTHER" id="PTHR18901">
    <property type="entry name" value="2-DEOXYGLUCOSE-6-PHOSPHATE PHOSPHATASE 2"/>
    <property type="match status" value="1"/>
</dbReference>
<proteinExistence type="inferred from homology"/>
<sequence>MLDTEGRYTEAFNRIINKYGKNFTWEIKAKTMGFHILDSLKMMIEWYDLPLTPEDFWTQLQPHYEELFAESQMMPGAERLLRHLHKHNIPIALATSSSKSSYELKTKLVKPMFELFHHRVLGGSDPDVKEGKPAPDIFLVAASRFDDKPDPSKCLVFEDAPNGVQAALSAGMQVVMVPDSNLPKDLTQKATMVLKSLEDFKPELFGLPPFTD</sequence>
<dbReference type="FunFam" id="1.10.150.240:FF:000001">
    <property type="entry name" value="Haloacid dehalogenase-like hydrolase domain"/>
    <property type="match status" value="1"/>
</dbReference>
<evidence type="ECO:0000256" key="5">
    <source>
        <dbReference type="ARBA" id="ARBA00022842"/>
    </source>
</evidence>
<dbReference type="InterPro" id="IPR006439">
    <property type="entry name" value="HAD-SF_hydro_IA"/>
</dbReference>
<keyword evidence="4" id="KW-0378">Hydrolase</keyword>
<comment type="catalytic activity">
    <reaction evidence="6">
        <text>psi-UMP + H2O = pseudouridine + phosphate</text>
        <dbReference type="Rhea" id="RHEA:10944"/>
        <dbReference type="ChEBI" id="CHEBI:15377"/>
        <dbReference type="ChEBI" id="CHEBI:17802"/>
        <dbReference type="ChEBI" id="CHEBI:43474"/>
        <dbReference type="ChEBI" id="CHEBI:58380"/>
        <dbReference type="EC" id="3.1.3.96"/>
    </reaction>
</comment>
<evidence type="ECO:0000256" key="8">
    <source>
        <dbReference type="ARBA" id="ARBA00083904"/>
    </source>
</evidence>
<comment type="caution">
    <text evidence="9">The sequence shown here is derived from an EMBL/GenBank/DDBJ whole genome shotgun (WGS) entry which is preliminary data.</text>
</comment>
<dbReference type="InterPro" id="IPR023214">
    <property type="entry name" value="HAD_sf"/>
</dbReference>
<evidence type="ECO:0000256" key="4">
    <source>
        <dbReference type="ARBA" id="ARBA00022801"/>
    </source>
</evidence>
<dbReference type="GO" id="GO:1990738">
    <property type="term" value="F:pseudouridine 5'-phosphatase activity"/>
    <property type="evidence" value="ECO:0007669"/>
    <property type="project" value="UniProtKB-EC"/>
</dbReference>
<evidence type="ECO:0000256" key="3">
    <source>
        <dbReference type="ARBA" id="ARBA00022723"/>
    </source>
</evidence>
<evidence type="ECO:0000256" key="6">
    <source>
        <dbReference type="ARBA" id="ARBA00052504"/>
    </source>
</evidence>
<organism evidence="9 10">
    <name type="scientific">Microctonus aethiopoides</name>
    <dbReference type="NCBI Taxonomy" id="144406"/>
    <lineage>
        <taxon>Eukaryota</taxon>
        <taxon>Metazoa</taxon>
        <taxon>Ecdysozoa</taxon>
        <taxon>Arthropoda</taxon>
        <taxon>Hexapoda</taxon>
        <taxon>Insecta</taxon>
        <taxon>Pterygota</taxon>
        <taxon>Neoptera</taxon>
        <taxon>Endopterygota</taxon>
        <taxon>Hymenoptera</taxon>
        <taxon>Apocrita</taxon>
        <taxon>Ichneumonoidea</taxon>
        <taxon>Braconidae</taxon>
        <taxon>Euphorinae</taxon>
        <taxon>Microctonus</taxon>
    </lineage>
</organism>
<dbReference type="SUPFAM" id="SSF56784">
    <property type="entry name" value="HAD-like"/>
    <property type="match status" value="1"/>
</dbReference>
<evidence type="ECO:0000256" key="7">
    <source>
        <dbReference type="ARBA" id="ARBA00066578"/>
    </source>
</evidence>
<keyword evidence="10" id="KW-1185">Reference proteome</keyword>
<keyword evidence="5" id="KW-0460">Magnesium</keyword>
<evidence type="ECO:0000313" key="9">
    <source>
        <dbReference type="EMBL" id="KAK0171739.1"/>
    </source>
</evidence>
<dbReference type="InterPro" id="IPR023198">
    <property type="entry name" value="PGP-like_dom2"/>
</dbReference>
<evidence type="ECO:0000256" key="2">
    <source>
        <dbReference type="ARBA" id="ARBA00006171"/>
    </source>
</evidence>